<gene>
    <name evidence="5" type="ORF">LR394_23675</name>
</gene>
<accession>A0A9X1NGV4</accession>
<dbReference type="Gene3D" id="3.40.50.1980">
    <property type="entry name" value="Nitrogenase molybdenum iron protein domain"/>
    <property type="match status" value="2"/>
</dbReference>
<organism evidence="5 6">
    <name type="scientific">Kineosporia babensis</name>
    <dbReference type="NCBI Taxonomy" id="499548"/>
    <lineage>
        <taxon>Bacteria</taxon>
        <taxon>Bacillati</taxon>
        <taxon>Actinomycetota</taxon>
        <taxon>Actinomycetes</taxon>
        <taxon>Kineosporiales</taxon>
        <taxon>Kineosporiaceae</taxon>
        <taxon>Kineosporia</taxon>
    </lineage>
</organism>
<sequence length="351" mass="36412">MRTTSWRAVLAASLLIPLAACGGASSEENTAAVTPGSAAFPMTIENCGTDVTVEAAPERILLVNSDEVANLEALGAIDRVVAVTAELQEGLYQDATYQALGDLDLLTTETNSTGGSVVSQESILAATPDLVIAPENAVDRAALASAGIPVYVPSAYCNTPGPELSQTATFDRVWSEVTTLGGILGLDEQAEKLVAEAQDQLSSTPEDAGSAAALYVASGGATLSPYGAPSMVTPVFEAAGLSNVYAETDERVFDVNIEDLMARDPQTIVLLTSVSEAETREAFLSSAGVDDLSAVKNDRVVVLAFPYTDPPSMLSTKGPQQLSSLLAELGCGNRDRRPSGDGSAGWPRNRP</sequence>
<feature type="domain" description="Fe/B12 periplasmic-binding" evidence="4">
    <location>
        <begin position="59"/>
        <end position="337"/>
    </location>
</feature>
<dbReference type="InterPro" id="IPR002491">
    <property type="entry name" value="ABC_transptr_periplasmic_BD"/>
</dbReference>
<dbReference type="Pfam" id="PF01497">
    <property type="entry name" value="Peripla_BP_2"/>
    <property type="match status" value="1"/>
</dbReference>
<evidence type="ECO:0000256" key="1">
    <source>
        <dbReference type="ARBA" id="ARBA00008814"/>
    </source>
</evidence>
<dbReference type="PANTHER" id="PTHR30535">
    <property type="entry name" value="VITAMIN B12-BINDING PROTEIN"/>
    <property type="match status" value="1"/>
</dbReference>
<dbReference type="PANTHER" id="PTHR30535:SF7">
    <property type="entry name" value="IRON(III) DICITRATE-BINDING PROTEIN"/>
    <property type="match status" value="1"/>
</dbReference>
<name>A0A9X1NGV4_9ACTN</name>
<feature type="signal peptide" evidence="3">
    <location>
        <begin position="1"/>
        <end position="22"/>
    </location>
</feature>
<comment type="caution">
    <text evidence="5">The sequence shown here is derived from an EMBL/GenBank/DDBJ whole genome shotgun (WGS) entry which is preliminary data.</text>
</comment>
<evidence type="ECO:0000259" key="4">
    <source>
        <dbReference type="PROSITE" id="PS50983"/>
    </source>
</evidence>
<dbReference type="RefSeq" id="WP_231445892.1">
    <property type="nucleotide sequence ID" value="NZ_JAJOMB010000014.1"/>
</dbReference>
<dbReference type="Proteomes" id="UP001138997">
    <property type="component" value="Unassembled WGS sequence"/>
</dbReference>
<protein>
    <submittedName>
        <fullName evidence="5">ABC transporter substrate-binding protein</fullName>
    </submittedName>
</protein>
<dbReference type="InterPro" id="IPR050902">
    <property type="entry name" value="ABC_Transporter_SBP"/>
</dbReference>
<dbReference type="SUPFAM" id="SSF53807">
    <property type="entry name" value="Helical backbone' metal receptor"/>
    <property type="match status" value="1"/>
</dbReference>
<reference evidence="5" key="1">
    <citation type="submission" date="2021-11" db="EMBL/GenBank/DDBJ databases">
        <title>Streptomyces corallinus and Kineosporia corallina sp. nov., two new coral-derived marine actinobacteria.</title>
        <authorList>
            <person name="Buangrab K."/>
            <person name="Sutthacheep M."/>
            <person name="Yeemin T."/>
            <person name="Harunari E."/>
            <person name="Igarashi Y."/>
            <person name="Sripreechasak P."/>
            <person name="Kanchanasin P."/>
            <person name="Tanasupawat S."/>
            <person name="Phongsopitanun W."/>
        </authorList>
    </citation>
    <scope>NUCLEOTIDE SEQUENCE</scope>
    <source>
        <strain evidence="5">JCM 31032</strain>
    </source>
</reference>
<feature type="chain" id="PRO_5040799875" evidence="3">
    <location>
        <begin position="23"/>
        <end position="351"/>
    </location>
</feature>
<keyword evidence="6" id="KW-1185">Reference proteome</keyword>
<proteinExistence type="inferred from homology"/>
<evidence type="ECO:0000313" key="5">
    <source>
        <dbReference type="EMBL" id="MCD5313913.1"/>
    </source>
</evidence>
<dbReference type="AlphaFoldDB" id="A0A9X1NGV4"/>
<dbReference type="PROSITE" id="PS50983">
    <property type="entry name" value="FE_B12_PBP"/>
    <property type="match status" value="1"/>
</dbReference>
<evidence type="ECO:0000256" key="3">
    <source>
        <dbReference type="SAM" id="SignalP"/>
    </source>
</evidence>
<feature type="region of interest" description="Disordered" evidence="2">
    <location>
        <begin position="328"/>
        <end position="351"/>
    </location>
</feature>
<comment type="similarity">
    <text evidence="1">Belongs to the bacterial solute-binding protein 8 family.</text>
</comment>
<evidence type="ECO:0000256" key="2">
    <source>
        <dbReference type="SAM" id="MobiDB-lite"/>
    </source>
</evidence>
<keyword evidence="3" id="KW-0732">Signal</keyword>
<dbReference type="EMBL" id="JAJOMB010000014">
    <property type="protein sequence ID" value="MCD5313913.1"/>
    <property type="molecule type" value="Genomic_DNA"/>
</dbReference>
<evidence type="ECO:0000313" key="6">
    <source>
        <dbReference type="Proteomes" id="UP001138997"/>
    </source>
</evidence>